<name>A0A0K1PQM2_9BACT</name>
<dbReference type="Proteomes" id="UP000064967">
    <property type="component" value="Chromosome"/>
</dbReference>
<evidence type="ECO:0000313" key="1">
    <source>
        <dbReference type="EMBL" id="AKU95840.1"/>
    </source>
</evidence>
<accession>A0A0K1PQM2</accession>
<dbReference type="KEGG" id="llu:AKJ09_02504"/>
<proteinExistence type="predicted"/>
<protein>
    <submittedName>
        <fullName evidence="1">Uncharacterized protein</fullName>
    </submittedName>
</protein>
<dbReference type="AlphaFoldDB" id="A0A0K1PQM2"/>
<reference evidence="1 2" key="1">
    <citation type="submission" date="2015-08" db="EMBL/GenBank/DDBJ databases">
        <authorList>
            <person name="Babu N.S."/>
            <person name="Beckwith C.J."/>
            <person name="Beseler K.G."/>
            <person name="Brison A."/>
            <person name="Carone J.V."/>
            <person name="Caskin T.P."/>
            <person name="Diamond M."/>
            <person name="Durham M.E."/>
            <person name="Foxe J.M."/>
            <person name="Go M."/>
            <person name="Henderson B.A."/>
            <person name="Jones I.B."/>
            <person name="McGettigan J.A."/>
            <person name="Micheletti S.J."/>
            <person name="Nasrallah M.E."/>
            <person name="Ortiz D."/>
            <person name="Piller C.R."/>
            <person name="Privatt S.R."/>
            <person name="Schneider S.L."/>
            <person name="Sharp S."/>
            <person name="Smith T.C."/>
            <person name="Stanton J.D."/>
            <person name="Ullery H.E."/>
            <person name="Wilson R.J."/>
            <person name="Serrano M.G."/>
            <person name="Buck G."/>
            <person name="Lee V."/>
            <person name="Wang Y."/>
            <person name="Carvalho R."/>
            <person name="Voegtly L."/>
            <person name="Shi R."/>
            <person name="Duckworth R."/>
            <person name="Johnson A."/>
            <person name="Loviza R."/>
            <person name="Walstead R."/>
            <person name="Shah Z."/>
            <person name="Kiflezghi M."/>
            <person name="Wade K."/>
            <person name="Ball S.L."/>
            <person name="Bradley K.W."/>
            <person name="Asai D.J."/>
            <person name="Bowman C.A."/>
            <person name="Russell D.A."/>
            <person name="Pope W.H."/>
            <person name="Jacobs-Sera D."/>
            <person name="Hendrix R.W."/>
            <person name="Hatfull G.F."/>
        </authorList>
    </citation>
    <scope>NUCLEOTIDE SEQUENCE [LARGE SCALE GENOMIC DNA]</scope>
    <source>
        <strain evidence="1 2">DSM 27648</strain>
    </source>
</reference>
<keyword evidence="2" id="KW-1185">Reference proteome</keyword>
<dbReference type="STRING" id="1391654.AKJ09_02504"/>
<dbReference type="RefSeq" id="WP_146647218.1">
    <property type="nucleotide sequence ID" value="NZ_CP012333.1"/>
</dbReference>
<organism evidence="1 2">
    <name type="scientific">Labilithrix luteola</name>
    <dbReference type="NCBI Taxonomy" id="1391654"/>
    <lineage>
        <taxon>Bacteria</taxon>
        <taxon>Pseudomonadati</taxon>
        <taxon>Myxococcota</taxon>
        <taxon>Polyangia</taxon>
        <taxon>Polyangiales</taxon>
        <taxon>Labilitrichaceae</taxon>
        <taxon>Labilithrix</taxon>
    </lineage>
</organism>
<gene>
    <name evidence="1" type="ORF">AKJ09_02504</name>
</gene>
<sequence length="351" mass="37375">MVRASATTTETFIACVLASGPSGLASRFRAVTVALVGLAFAGAIVGCGSAPPPPPRPREPPPRTMVVNLPRITLRATSYAELHAWLAAAARSSEPLPDADLEASRKPYARALRDDVRDDLLATSLRAIADCDTDRCAHDALGQTPFGPSFDAALPMFVAREWTTRADVAQAGIDASRAAMGVELEPLVMRLSKDLGIAWPESGATVPVVSQTPDVGREALVPVALSARGSCFVGTRGEEPKLRDARVIDCVLTLATLSLRSKSAFATALASELSPREADRAWQLTAIHAVAATVTAWAPKHVSAMRKSALAVEEPALNWLAENWRARANGESIAMFAHRWAEAYRDTVQAH</sequence>
<dbReference type="EMBL" id="CP012333">
    <property type="protein sequence ID" value="AKU95840.1"/>
    <property type="molecule type" value="Genomic_DNA"/>
</dbReference>
<evidence type="ECO:0000313" key="2">
    <source>
        <dbReference type="Proteomes" id="UP000064967"/>
    </source>
</evidence>